<keyword evidence="3" id="KW-1185">Reference proteome</keyword>
<dbReference type="SUPFAM" id="SSF48576">
    <property type="entry name" value="Terpenoid synthases"/>
    <property type="match status" value="1"/>
</dbReference>
<evidence type="ECO:0000256" key="1">
    <source>
        <dbReference type="SAM" id="MobiDB-lite"/>
    </source>
</evidence>
<reference evidence="2 3" key="1">
    <citation type="submission" date="2020-04" db="EMBL/GenBank/DDBJ databases">
        <title>Description of novel Gluconacetobacter.</title>
        <authorList>
            <person name="Sombolestani A."/>
        </authorList>
    </citation>
    <scope>NUCLEOTIDE SEQUENCE [LARGE SCALE GENOMIC DNA]</scope>
    <source>
        <strain evidence="2 3">LMG 27802</strain>
    </source>
</reference>
<dbReference type="Proteomes" id="UP000578030">
    <property type="component" value="Unassembled WGS sequence"/>
</dbReference>
<dbReference type="AlphaFoldDB" id="A0A7W4PNW2"/>
<evidence type="ECO:0000313" key="3">
    <source>
        <dbReference type="Proteomes" id="UP000578030"/>
    </source>
</evidence>
<dbReference type="InterPro" id="IPR002060">
    <property type="entry name" value="Squ/phyt_synthse"/>
</dbReference>
<dbReference type="EMBL" id="JABEQM010000004">
    <property type="protein sequence ID" value="MBB2201236.1"/>
    <property type="molecule type" value="Genomic_DNA"/>
</dbReference>
<gene>
    <name evidence="2" type="ORF">HLH28_06505</name>
</gene>
<organism evidence="2 3">
    <name type="scientific">Gluconacetobacter tumulisoli</name>
    <dbReference type="NCBI Taxonomy" id="1286189"/>
    <lineage>
        <taxon>Bacteria</taxon>
        <taxon>Pseudomonadati</taxon>
        <taxon>Pseudomonadota</taxon>
        <taxon>Alphaproteobacteria</taxon>
        <taxon>Acetobacterales</taxon>
        <taxon>Acetobacteraceae</taxon>
        <taxon>Gluconacetobacter</taxon>
    </lineage>
</organism>
<sequence length="292" mass="30684">MTSPPTCPVPRSTPRESDGRAGASGLSVCGDIARRSDPDRFFCSLFLPPVLREDAFTVIAFNHESVRAVTGTQSRSVAGPLAGMIRLQWWREIVEGAPHPHEVAAPLRDLIARGRVDRGTLLGILDAREAELEGLTDRDAWCRAMLCGAGGVQRAIAEAAGLQDEDALKGIALRGAAFGMGGLLRHLDAVLQGGRCPLPEDALNASGLSRDGVRDGVDPVRLGPLRDLVRQEGLALLRAGRAANLPRVARGAALPGVLARRDLARDAGAGGDATRGVGDRLAVLWAALTGKV</sequence>
<proteinExistence type="predicted"/>
<evidence type="ECO:0000313" key="2">
    <source>
        <dbReference type="EMBL" id="MBB2201236.1"/>
    </source>
</evidence>
<dbReference type="Gene3D" id="1.10.600.10">
    <property type="entry name" value="Farnesyl Diphosphate Synthase"/>
    <property type="match status" value="1"/>
</dbReference>
<feature type="region of interest" description="Disordered" evidence="1">
    <location>
        <begin position="1"/>
        <end position="24"/>
    </location>
</feature>
<protein>
    <submittedName>
        <fullName evidence="2">Squalene/phytoene synthase family protein</fullName>
    </submittedName>
</protein>
<name>A0A7W4PNW2_9PROT</name>
<dbReference type="Pfam" id="PF00494">
    <property type="entry name" value="SQS_PSY"/>
    <property type="match status" value="1"/>
</dbReference>
<dbReference type="RefSeq" id="WP_182956347.1">
    <property type="nucleotide sequence ID" value="NZ_JABEQM010000004.1"/>
</dbReference>
<comment type="caution">
    <text evidence="2">The sequence shown here is derived from an EMBL/GenBank/DDBJ whole genome shotgun (WGS) entry which is preliminary data.</text>
</comment>
<dbReference type="InterPro" id="IPR008949">
    <property type="entry name" value="Isoprenoid_synthase_dom_sf"/>
</dbReference>
<accession>A0A7W4PNW2</accession>